<dbReference type="EMBL" id="KV419405">
    <property type="protein sequence ID" value="KZS93901.1"/>
    <property type="molecule type" value="Genomic_DNA"/>
</dbReference>
<evidence type="ECO:0000313" key="2">
    <source>
        <dbReference type="Proteomes" id="UP000076722"/>
    </source>
</evidence>
<gene>
    <name evidence="1" type="ORF">SISNIDRAFT_465513</name>
</gene>
<dbReference type="Proteomes" id="UP000076722">
    <property type="component" value="Unassembled WGS sequence"/>
</dbReference>
<accession>A0A164V7U3</accession>
<organism evidence="1 2">
    <name type="scientific">Sistotremastrum niveocremeum HHB9708</name>
    <dbReference type="NCBI Taxonomy" id="1314777"/>
    <lineage>
        <taxon>Eukaryota</taxon>
        <taxon>Fungi</taxon>
        <taxon>Dikarya</taxon>
        <taxon>Basidiomycota</taxon>
        <taxon>Agaricomycotina</taxon>
        <taxon>Agaricomycetes</taxon>
        <taxon>Sistotremastrales</taxon>
        <taxon>Sistotremastraceae</taxon>
        <taxon>Sertulicium</taxon>
        <taxon>Sertulicium niveocremeum</taxon>
    </lineage>
</organism>
<keyword evidence="2" id="KW-1185">Reference proteome</keyword>
<proteinExistence type="predicted"/>
<dbReference type="AlphaFoldDB" id="A0A164V7U3"/>
<name>A0A164V7U3_9AGAM</name>
<evidence type="ECO:0000313" key="1">
    <source>
        <dbReference type="EMBL" id="KZS93901.1"/>
    </source>
</evidence>
<sequence>MAKLIELLSSDDAVQNWSFETGNQAYIPQKKGPFLSQVTKKLFADDPIFGGQYHTRYIQLLELTRSQIYHLRDFYIKSHRFLALSRVEADDAPASSDEESPWCNLKELQSLWKPSCGVPVPVKADKDRYLDYRRI</sequence>
<reference evidence="1 2" key="1">
    <citation type="journal article" date="2016" name="Mol. Biol. Evol.">
        <title>Comparative Genomics of Early-Diverging Mushroom-Forming Fungi Provides Insights into the Origins of Lignocellulose Decay Capabilities.</title>
        <authorList>
            <person name="Nagy L.G."/>
            <person name="Riley R."/>
            <person name="Tritt A."/>
            <person name="Adam C."/>
            <person name="Daum C."/>
            <person name="Floudas D."/>
            <person name="Sun H."/>
            <person name="Yadav J.S."/>
            <person name="Pangilinan J."/>
            <person name="Larsson K.H."/>
            <person name="Matsuura K."/>
            <person name="Barry K."/>
            <person name="Labutti K."/>
            <person name="Kuo R."/>
            <person name="Ohm R.A."/>
            <person name="Bhattacharya S.S."/>
            <person name="Shirouzu T."/>
            <person name="Yoshinaga Y."/>
            <person name="Martin F.M."/>
            <person name="Grigoriev I.V."/>
            <person name="Hibbett D.S."/>
        </authorList>
    </citation>
    <scope>NUCLEOTIDE SEQUENCE [LARGE SCALE GENOMIC DNA]</scope>
    <source>
        <strain evidence="1 2">HHB9708</strain>
    </source>
</reference>
<protein>
    <submittedName>
        <fullName evidence="1">Uncharacterized protein</fullName>
    </submittedName>
</protein>